<dbReference type="EMBL" id="JAFMPP010000004">
    <property type="protein sequence ID" value="MBO0662172.1"/>
    <property type="molecule type" value="Genomic_DNA"/>
</dbReference>
<reference evidence="3" key="1">
    <citation type="submission" date="2021-03" db="EMBL/GenBank/DDBJ databases">
        <title>Whole genome sequence of Jiella sp. CQZ9-1.</title>
        <authorList>
            <person name="Tuo L."/>
        </authorList>
    </citation>
    <scope>NUCLEOTIDE SEQUENCE</scope>
    <source>
        <strain evidence="3">CQZ9-1</strain>
    </source>
</reference>
<sequence length="116" mass="11729">MSKISAFFAGALLAASVSTAGAASAPIVGNWRTASGETAAIVACGKGVYCVTLVTGQHKGQRIGVMSGSGANYAGKVTDPNNGKTYEGTAAVNGNALKLTGCALKIFCKSQRWSRK</sequence>
<dbReference type="Proteomes" id="UP000664122">
    <property type="component" value="Unassembled WGS sequence"/>
</dbReference>
<evidence type="ECO:0000313" key="4">
    <source>
        <dbReference type="Proteomes" id="UP000664122"/>
    </source>
</evidence>
<evidence type="ECO:0000313" key="3">
    <source>
        <dbReference type="EMBL" id="MBO0662172.1"/>
    </source>
</evidence>
<comment type="caution">
    <text evidence="3">The sequence shown here is derived from an EMBL/GenBank/DDBJ whole genome shotgun (WGS) entry which is preliminary data.</text>
</comment>
<proteinExistence type="predicted"/>
<protein>
    <submittedName>
        <fullName evidence="3">DUF2147 domain-containing protein</fullName>
    </submittedName>
</protein>
<accession>A0A939FVB6</accession>
<name>A0A939FVB6_9HYPH</name>
<feature type="domain" description="DUF2147" evidence="2">
    <location>
        <begin position="69"/>
        <end position="115"/>
    </location>
</feature>
<dbReference type="RefSeq" id="WP_207256947.1">
    <property type="nucleotide sequence ID" value="NZ_JAFMPP010000004.1"/>
</dbReference>
<dbReference type="Pfam" id="PF09917">
    <property type="entry name" value="DUF2147"/>
    <property type="match status" value="1"/>
</dbReference>
<dbReference type="Gene3D" id="2.40.128.520">
    <property type="match status" value="1"/>
</dbReference>
<keyword evidence="1" id="KW-0732">Signal</keyword>
<keyword evidence="4" id="KW-1185">Reference proteome</keyword>
<feature type="chain" id="PRO_5037164724" evidence="1">
    <location>
        <begin position="23"/>
        <end position="116"/>
    </location>
</feature>
<evidence type="ECO:0000259" key="2">
    <source>
        <dbReference type="Pfam" id="PF09917"/>
    </source>
</evidence>
<gene>
    <name evidence="3" type="ORF">J1C48_06265</name>
</gene>
<dbReference type="InterPro" id="IPR019223">
    <property type="entry name" value="DUF2147"/>
</dbReference>
<evidence type="ECO:0000256" key="1">
    <source>
        <dbReference type="SAM" id="SignalP"/>
    </source>
</evidence>
<feature type="signal peptide" evidence="1">
    <location>
        <begin position="1"/>
        <end position="22"/>
    </location>
</feature>
<organism evidence="3 4">
    <name type="scientific">Jiella flava</name>
    <dbReference type="NCBI Taxonomy" id="2816857"/>
    <lineage>
        <taxon>Bacteria</taxon>
        <taxon>Pseudomonadati</taxon>
        <taxon>Pseudomonadota</taxon>
        <taxon>Alphaproteobacteria</taxon>
        <taxon>Hyphomicrobiales</taxon>
        <taxon>Aurantimonadaceae</taxon>
        <taxon>Jiella</taxon>
    </lineage>
</organism>
<dbReference type="AlphaFoldDB" id="A0A939FVB6"/>